<evidence type="ECO:0000313" key="1">
    <source>
        <dbReference type="EMBL" id="CAB4544076.1"/>
    </source>
</evidence>
<accession>A0A6J6BYS4</accession>
<sequence length="303" mass="33480">MQKKSVSVYPLLQPGLASGLEAVAELLHKHLLSHQTVTLLFEDPSAKADPKDMPALLVSRLPGEDWVLEIPLPPITSKQSLGSKVNFFIFNDWYGPAEEIAGSFSSGPKKLVHEPDARSLAIAMLSAVEDLLLVADQMEVSQILIADKNGEVSESLAKTWTRFLAANSNRINLLPASSKFFKHSSFDDEFSKKESREAVKQLFRLAAILDRKKIMFFATTCYMGLPRNLFVLDNSGNEPLVLVWNGQNFVACNELHITDSIKNKCKPLQPGGPQELPPVFVSDLWPDALVKLGLPTVEVEGEE</sequence>
<protein>
    <submittedName>
        <fullName evidence="1">Unannotated protein</fullName>
    </submittedName>
</protein>
<name>A0A6J6BYS4_9ZZZZ</name>
<organism evidence="1">
    <name type="scientific">freshwater metagenome</name>
    <dbReference type="NCBI Taxonomy" id="449393"/>
    <lineage>
        <taxon>unclassified sequences</taxon>
        <taxon>metagenomes</taxon>
        <taxon>ecological metagenomes</taxon>
    </lineage>
</organism>
<dbReference type="EMBL" id="CAEZST010000006">
    <property type="protein sequence ID" value="CAB4544076.1"/>
    <property type="molecule type" value="Genomic_DNA"/>
</dbReference>
<gene>
    <name evidence="1" type="ORF">UFOPK1503_00471</name>
</gene>
<proteinExistence type="predicted"/>
<reference evidence="1" key="1">
    <citation type="submission" date="2020-05" db="EMBL/GenBank/DDBJ databases">
        <authorList>
            <person name="Chiriac C."/>
            <person name="Salcher M."/>
            <person name="Ghai R."/>
            <person name="Kavagutti S V."/>
        </authorList>
    </citation>
    <scope>NUCLEOTIDE SEQUENCE</scope>
</reference>
<dbReference type="AlphaFoldDB" id="A0A6J6BYS4"/>